<name>A0AAD9PV03_ACRCE</name>
<accession>A0AAD9PV03</accession>
<dbReference type="AlphaFoldDB" id="A0AAD9PV03"/>
<evidence type="ECO:0000313" key="2">
    <source>
        <dbReference type="Proteomes" id="UP001249851"/>
    </source>
</evidence>
<comment type="caution">
    <text evidence="1">The sequence shown here is derived from an EMBL/GenBank/DDBJ whole genome shotgun (WGS) entry which is preliminary data.</text>
</comment>
<evidence type="ECO:0000313" key="1">
    <source>
        <dbReference type="EMBL" id="KAK2549388.1"/>
    </source>
</evidence>
<dbReference type="Proteomes" id="UP001249851">
    <property type="component" value="Unassembled WGS sequence"/>
</dbReference>
<reference evidence="1" key="2">
    <citation type="journal article" date="2023" name="Science">
        <title>Genomic signatures of disease resistance in endangered staghorn corals.</title>
        <authorList>
            <person name="Vollmer S.V."/>
            <person name="Selwyn J.D."/>
            <person name="Despard B.A."/>
            <person name="Roesel C.L."/>
        </authorList>
    </citation>
    <scope>NUCLEOTIDE SEQUENCE</scope>
    <source>
        <strain evidence="1">K2</strain>
    </source>
</reference>
<keyword evidence="2" id="KW-1185">Reference proteome</keyword>
<dbReference type="EMBL" id="JARQWQ010000127">
    <property type="protein sequence ID" value="KAK2549388.1"/>
    <property type="molecule type" value="Genomic_DNA"/>
</dbReference>
<gene>
    <name evidence="1" type="ORF">P5673_030216</name>
</gene>
<proteinExistence type="predicted"/>
<reference evidence="1" key="1">
    <citation type="journal article" date="2023" name="G3 (Bethesda)">
        <title>Whole genome assembly and annotation of the endangered Caribbean coral Acropora cervicornis.</title>
        <authorList>
            <person name="Selwyn J.D."/>
            <person name="Vollmer S.V."/>
        </authorList>
    </citation>
    <scope>NUCLEOTIDE SEQUENCE</scope>
    <source>
        <strain evidence="1">K2</strain>
    </source>
</reference>
<protein>
    <recommendedName>
        <fullName evidence="3">Reverse transcriptase domain-containing protein</fullName>
    </recommendedName>
</protein>
<sequence length="590" mass="67654">MASSEMSSEERPVRCNRSRIKWTKEMNNTLLDCKSKAQALVKSENPPRLENGRKKGYMRVMKELWDEAGFENLALTSQNLRDQAARLEKSIGDAGYLIAASVELRTSEEADGSEGSTSEVNVCNVQATNFVINQHENADLHTVADETSLEGQGSELSQDTRDLIDSSNLFLARVNISPGEFGEREFDTHIKERPTKRDLDNINQTITEIMKQASPGENPFSYLWIANCVLYSVVVAFLLNKGWKKQRSGTPAGGASKQQEWKRVYEKRVVEAELERIKENRKITKKGKRNRAVLEKECKGLSATKLVSFMEKQKAILRKLKRGFSRSQKNEEARILNQQFQADTSKVYANMRELLDKDKENERPRYTTSDQNTQEDKEMFNDVEEASEYWRNLWESEGTGDRCASWLEEIRSAIQRRVPPPTEEDWDLHPAVAAKAISSIDGEYPLWFSEEKTSLIPKPGEFTSDNQRPITCLNTMYKWYTSCLLVPTDKHLEDYDLMEGAQRGARAGCSGTMDNLLINRMVTLDCHRKKRNLSMGWEDVKKAYDSIDHGWLEEMMIIHRFPTWLCRTTKYLSQALHGLPEPDSLEDKCI</sequence>
<evidence type="ECO:0008006" key="3">
    <source>
        <dbReference type="Google" id="ProtNLM"/>
    </source>
</evidence>
<dbReference type="PANTHER" id="PTHR35450:SF2">
    <property type="entry name" value="REVERSE TRANSCRIPTASE DOMAIN-CONTAINING PROTEIN"/>
    <property type="match status" value="1"/>
</dbReference>
<dbReference type="PANTHER" id="PTHR35450">
    <property type="entry name" value="REVERSE TRANSCRIPTASE DOMAIN-CONTAINING PROTEIN"/>
    <property type="match status" value="1"/>
</dbReference>
<organism evidence="1 2">
    <name type="scientific">Acropora cervicornis</name>
    <name type="common">Staghorn coral</name>
    <dbReference type="NCBI Taxonomy" id="6130"/>
    <lineage>
        <taxon>Eukaryota</taxon>
        <taxon>Metazoa</taxon>
        <taxon>Cnidaria</taxon>
        <taxon>Anthozoa</taxon>
        <taxon>Hexacorallia</taxon>
        <taxon>Scleractinia</taxon>
        <taxon>Astrocoeniina</taxon>
        <taxon>Acroporidae</taxon>
        <taxon>Acropora</taxon>
    </lineage>
</organism>